<evidence type="ECO:0000313" key="2">
    <source>
        <dbReference type="Proteomes" id="UP000009073"/>
    </source>
</evidence>
<name>C4LE93_TOLAT</name>
<dbReference type="KEGG" id="tau:Tola_1297"/>
<dbReference type="EMBL" id="CP001616">
    <property type="protein sequence ID" value="ACQ92914.1"/>
    <property type="molecule type" value="Genomic_DNA"/>
</dbReference>
<organism evidence="1 2">
    <name type="scientific">Tolumonas auensis (strain DSM 9187 / NBRC 110442 / TA 4)</name>
    <dbReference type="NCBI Taxonomy" id="595494"/>
    <lineage>
        <taxon>Bacteria</taxon>
        <taxon>Pseudomonadati</taxon>
        <taxon>Pseudomonadota</taxon>
        <taxon>Gammaproteobacteria</taxon>
        <taxon>Aeromonadales</taxon>
        <taxon>Aeromonadaceae</taxon>
        <taxon>Tolumonas</taxon>
    </lineage>
</organism>
<dbReference type="HOGENOM" id="CLU_2866450_0_0_6"/>
<dbReference type="Proteomes" id="UP000009073">
    <property type="component" value="Chromosome"/>
</dbReference>
<accession>C4LE93</accession>
<dbReference type="STRING" id="595494.Tola_1297"/>
<reference evidence="1 2" key="2">
    <citation type="journal article" date="2011" name="Stand. Genomic Sci.">
        <title>Complete genome sequence of Tolumonas auensis type strain (TA 4).</title>
        <authorList>
            <person name="Chertkov O."/>
            <person name="Copeland A."/>
            <person name="Lucas S."/>
            <person name="Lapidus A."/>
            <person name="Berry K.W."/>
            <person name="Detter J.C."/>
            <person name="Del Rio T.G."/>
            <person name="Hammon N."/>
            <person name="Dalin E."/>
            <person name="Tice H."/>
            <person name="Pitluck S."/>
            <person name="Richardson P."/>
            <person name="Bruce D."/>
            <person name="Goodwin L."/>
            <person name="Han C."/>
            <person name="Tapia R."/>
            <person name="Saunders E."/>
            <person name="Schmutz J."/>
            <person name="Brettin T."/>
            <person name="Larimer F."/>
            <person name="Land M."/>
            <person name="Hauser L."/>
            <person name="Spring S."/>
            <person name="Rohde M."/>
            <person name="Kyrpides N.C."/>
            <person name="Ivanova N."/>
            <person name="Goker M."/>
            <person name="Beller H.R."/>
            <person name="Klenk H.P."/>
            <person name="Woyke T."/>
        </authorList>
    </citation>
    <scope>NUCLEOTIDE SEQUENCE [LARGE SCALE GENOMIC DNA]</scope>
    <source>
        <strain evidence="2">DSM 9187 / TA4</strain>
    </source>
</reference>
<proteinExistence type="predicted"/>
<keyword evidence="2" id="KW-1185">Reference proteome</keyword>
<dbReference type="AlphaFoldDB" id="C4LE93"/>
<gene>
    <name evidence="1" type="ordered locus">Tola_1297</name>
</gene>
<protein>
    <submittedName>
        <fullName evidence="1">Conserved hypothetical membrane associated protein</fullName>
    </submittedName>
</protein>
<evidence type="ECO:0000313" key="1">
    <source>
        <dbReference type="EMBL" id="ACQ92914.1"/>
    </source>
</evidence>
<reference evidence="2" key="1">
    <citation type="submission" date="2009-05" db="EMBL/GenBank/DDBJ databases">
        <title>Complete sequence of Tolumonas auensis DSM 9187.</title>
        <authorList>
            <consortium name="US DOE Joint Genome Institute"/>
            <person name="Lucas S."/>
            <person name="Copeland A."/>
            <person name="Lapidus A."/>
            <person name="Glavina del Rio T."/>
            <person name="Tice H."/>
            <person name="Bruce D."/>
            <person name="Goodwin L."/>
            <person name="Pitluck S."/>
            <person name="Chertkov O."/>
            <person name="Brettin T."/>
            <person name="Detter J.C."/>
            <person name="Han C."/>
            <person name="Larimer F."/>
            <person name="Land M."/>
            <person name="Hauser L."/>
            <person name="Kyrpides N."/>
            <person name="Mikhailova N."/>
            <person name="Spring S."/>
            <person name="Beller H."/>
        </authorList>
    </citation>
    <scope>NUCLEOTIDE SEQUENCE [LARGE SCALE GENOMIC DNA]</scope>
    <source>
        <strain evidence="2">DSM 9187 / TA4</strain>
    </source>
</reference>
<sequence>MDGPCKVKEESKPYEYKVEIKCKDGYGAHWAGEWKDEYWDGPCKIKRDVKFDEYKEEVKCRRDD</sequence>